<dbReference type="GO" id="GO:0015074">
    <property type="term" value="P:DNA integration"/>
    <property type="evidence" value="ECO:0007669"/>
    <property type="project" value="UniProtKB-KW"/>
</dbReference>
<keyword evidence="1" id="KW-0229">DNA integration</keyword>
<dbReference type="GeneID" id="55535789"/>
<dbReference type="KEGG" id="phs:C2L64_46785"/>
<dbReference type="InterPro" id="IPR044068">
    <property type="entry name" value="CB"/>
</dbReference>
<dbReference type="RefSeq" id="WP_103154110.1">
    <property type="nucleotide sequence ID" value="NZ_CP026108.1"/>
</dbReference>
<dbReference type="GO" id="GO:0003677">
    <property type="term" value="F:DNA binding"/>
    <property type="evidence" value="ECO:0007669"/>
    <property type="project" value="UniProtKB-UniRule"/>
</dbReference>
<dbReference type="InterPro" id="IPR013762">
    <property type="entry name" value="Integrase-like_cat_sf"/>
</dbReference>
<feature type="domain" description="Tyr recombinase" evidence="5">
    <location>
        <begin position="225"/>
        <end position="409"/>
    </location>
</feature>
<dbReference type="EMBL" id="CP026108">
    <property type="protein sequence ID" value="AUT75816.1"/>
    <property type="molecule type" value="Genomic_DNA"/>
</dbReference>
<dbReference type="InterPro" id="IPR010998">
    <property type="entry name" value="Integrase_recombinase_N"/>
</dbReference>
<dbReference type="PANTHER" id="PTHR30349:SF90">
    <property type="entry name" value="TYROSINE RECOMBINASE XERD"/>
    <property type="match status" value="1"/>
</dbReference>
<accession>A0AAN1JKS4</accession>
<dbReference type="Gene3D" id="1.10.443.10">
    <property type="entry name" value="Intergrase catalytic core"/>
    <property type="match status" value="1"/>
</dbReference>
<name>A0AAN1JKS4_9BURK</name>
<evidence type="ECO:0000259" key="6">
    <source>
        <dbReference type="PROSITE" id="PS51900"/>
    </source>
</evidence>
<evidence type="ECO:0000256" key="1">
    <source>
        <dbReference type="ARBA" id="ARBA00022908"/>
    </source>
</evidence>
<dbReference type="InterPro" id="IPR050090">
    <property type="entry name" value="Tyrosine_recombinase_XerCD"/>
</dbReference>
<dbReference type="AlphaFoldDB" id="A0AAN1JKS4"/>
<dbReference type="PANTHER" id="PTHR30349">
    <property type="entry name" value="PHAGE INTEGRASE-RELATED"/>
    <property type="match status" value="1"/>
</dbReference>
<evidence type="ECO:0000313" key="8">
    <source>
        <dbReference type="Proteomes" id="UP000236649"/>
    </source>
</evidence>
<dbReference type="Pfam" id="PF00589">
    <property type="entry name" value="Phage_integrase"/>
    <property type="match status" value="1"/>
</dbReference>
<dbReference type="InterPro" id="IPR011010">
    <property type="entry name" value="DNA_brk_join_enz"/>
</dbReference>
<reference evidence="7 8" key="1">
    <citation type="submission" date="2018-01" db="EMBL/GenBank/DDBJ databases">
        <title>Species boundaries and ecological features among Paraburkholderia terrae DSMZ17804T, P. hospita DSMZ17164T and P. caribensis DSMZ13236T.</title>
        <authorList>
            <person name="Pratama A.A."/>
        </authorList>
    </citation>
    <scope>NUCLEOTIDE SEQUENCE [LARGE SCALE GENOMIC DNA]</scope>
    <source>
        <strain evidence="7 8">DSM 17164</strain>
    </source>
</reference>
<evidence type="ECO:0000256" key="2">
    <source>
        <dbReference type="ARBA" id="ARBA00023125"/>
    </source>
</evidence>
<dbReference type="InterPro" id="IPR002104">
    <property type="entry name" value="Integrase_catalytic"/>
</dbReference>
<dbReference type="Proteomes" id="UP000236649">
    <property type="component" value="Chromosome 4"/>
</dbReference>
<dbReference type="PROSITE" id="PS51898">
    <property type="entry name" value="TYR_RECOMBINASE"/>
    <property type="match status" value="1"/>
</dbReference>
<keyword evidence="3" id="KW-0233">DNA recombination</keyword>
<sequence length="416" mass="47528">MFDQLFKDPAAVARHTTAPLYRERVRYLEYMQRHQASRKTLIRNATYMMRIGEALRWTLPDSFTAAQLGKLADRWRNRRATNPTRTDGEASRTAYVSTATNWMRFLGRPQALTGEQPGSEQIAAYARFMRDERNLSALTIRTRSGRASEFLRLANAEGYDIRRLDWKAIDLILASKGSRDGLTRASMQTYGYNIRSFIRYLEEHGQCRPGLSSSIQPPRVYQGEALPAGPSWPEVLRVLENLEGNRPGAIRDRAILMMFAVYGLRVAEVRRLCLDDFDWQEALFRVHRSKQSPHVAVFPLAGDVADALARYLRFVRVKSDRRELFLQLRSPYQPLGSSAIWQVVNRQLRPMDLLIKHKGPHSLRHACATQLLGRGLTMKEIGDFLGHCHPATTALYAKVDINGLRQVADVDLGRFL</sequence>
<proteinExistence type="predicted"/>
<gene>
    <name evidence="7" type="ORF">C2L64_46785</name>
</gene>
<dbReference type="SUPFAM" id="SSF56349">
    <property type="entry name" value="DNA breaking-rejoining enzymes"/>
    <property type="match status" value="1"/>
</dbReference>
<evidence type="ECO:0000259" key="5">
    <source>
        <dbReference type="PROSITE" id="PS51898"/>
    </source>
</evidence>
<evidence type="ECO:0000256" key="4">
    <source>
        <dbReference type="PROSITE-ProRule" id="PRU01248"/>
    </source>
</evidence>
<keyword evidence="2 4" id="KW-0238">DNA-binding</keyword>
<organism evidence="7 8">
    <name type="scientific">Paraburkholderia hospita</name>
    <dbReference type="NCBI Taxonomy" id="169430"/>
    <lineage>
        <taxon>Bacteria</taxon>
        <taxon>Pseudomonadati</taxon>
        <taxon>Pseudomonadota</taxon>
        <taxon>Betaproteobacteria</taxon>
        <taxon>Burkholderiales</taxon>
        <taxon>Burkholderiaceae</taxon>
        <taxon>Paraburkholderia</taxon>
    </lineage>
</organism>
<dbReference type="GO" id="GO:0006310">
    <property type="term" value="P:DNA recombination"/>
    <property type="evidence" value="ECO:0007669"/>
    <property type="project" value="UniProtKB-KW"/>
</dbReference>
<evidence type="ECO:0000313" key="7">
    <source>
        <dbReference type="EMBL" id="AUT75816.1"/>
    </source>
</evidence>
<protein>
    <submittedName>
        <fullName evidence="7">Integrase</fullName>
    </submittedName>
</protein>
<dbReference type="PROSITE" id="PS51900">
    <property type="entry name" value="CB"/>
    <property type="match status" value="1"/>
</dbReference>
<dbReference type="Gene3D" id="1.10.150.130">
    <property type="match status" value="1"/>
</dbReference>
<evidence type="ECO:0000256" key="3">
    <source>
        <dbReference type="ARBA" id="ARBA00023172"/>
    </source>
</evidence>
<feature type="domain" description="Core-binding (CB)" evidence="6">
    <location>
        <begin position="116"/>
        <end position="202"/>
    </location>
</feature>